<keyword evidence="2" id="KW-0472">Membrane</keyword>
<feature type="transmembrane region" description="Helical" evidence="2">
    <location>
        <begin position="37"/>
        <end position="60"/>
    </location>
</feature>
<feature type="transmembrane region" description="Helical" evidence="2">
    <location>
        <begin position="140"/>
        <end position="158"/>
    </location>
</feature>
<dbReference type="AlphaFoldDB" id="A0AB39Y7U3"/>
<gene>
    <name evidence="3" type="ORF">AB5J51_21700</name>
</gene>
<dbReference type="EMBL" id="CP165727">
    <property type="protein sequence ID" value="XDV65378.1"/>
    <property type="molecule type" value="Genomic_DNA"/>
</dbReference>
<feature type="region of interest" description="Disordered" evidence="1">
    <location>
        <begin position="321"/>
        <end position="348"/>
    </location>
</feature>
<keyword evidence="2" id="KW-0812">Transmembrane</keyword>
<feature type="transmembrane region" description="Helical" evidence="2">
    <location>
        <begin position="12"/>
        <end position="31"/>
    </location>
</feature>
<feature type="compositionally biased region" description="Basic and acidic residues" evidence="1">
    <location>
        <begin position="324"/>
        <end position="339"/>
    </location>
</feature>
<feature type="transmembrane region" description="Helical" evidence="2">
    <location>
        <begin position="299"/>
        <end position="318"/>
    </location>
</feature>
<dbReference type="RefSeq" id="WP_369778404.1">
    <property type="nucleotide sequence ID" value="NZ_CP165727.1"/>
</dbReference>
<accession>A0AB39Y7U3</accession>
<feature type="transmembrane region" description="Helical" evidence="2">
    <location>
        <begin position="272"/>
        <end position="293"/>
    </location>
</feature>
<evidence type="ECO:0000256" key="2">
    <source>
        <dbReference type="SAM" id="Phobius"/>
    </source>
</evidence>
<organism evidence="3">
    <name type="scientific">Streptomyces sp. R33</name>
    <dbReference type="NCBI Taxonomy" id="3238629"/>
    <lineage>
        <taxon>Bacteria</taxon>
        <taxon>Bacillati</taxon>
        <taxon>Actinomycetota</taxon>
        <taxon>Actinomycetes</taxon>
        <taxon>Kitasatosporales</taxon>
        <taxon>Streptomycetaceae</taxon>
        <taxon>Streptomyces</taxon>
    </lineage>
</organism>
<protein>
    <submittedName>
        <fullName evidence="3">Uncharacterized protein</fullName>
    </submittedName>
</protein>
<proteinExistence type="predicted"/>
<feature type="transmembrane region" description="Helical" evidence="2">
    <location>
        <begin position="170"/>
        <end position="188"/>
    </location>
</feature>
<feature type="transmembrane region" description="Helical" evidence="2">
    <location>
        <begin position="200"/>
        <end position="220"/>
    </location>
</feature>
<sequence>MTPPHSWSGGAAQVLGAVLGAGALLLPAALAPQPGPWTGAAVAGVLAGWCLLVAAAGGTADSGPVAFVRDRLGPRPARAATALYFGGFATGQAGVALGAAEFALGDSGWRAYAVAAGVLCSAAAYAWFAPRGLSPAGRRLRLAAVLALAVAWRALGGPLPGAGPGGGDRAGWAALLVAVPLLFGWVGLEGAVPAAARRRALGGTLLGIALASALYAVLLGPPRAAAAPPPDAAAVGAALGFGSAALCWTYCRTNLQATATRWTELTGRTRRGGVAAAALIALGVLVLGGAAHWDLPHLLIGPGAATAALYALIAVAAVRRPRPRPQEPTDHDHSDRSRVLEGAARPAG</sequence>
<feature type="transmembrane region" description="Helical" evidence="2">
    <location>
        <begin position="81"/>
        <end position="103"/>
    </location>
</feature>
<evidence type="ECO:0000313" key="3">
    <source>
        <dbReference type="EMBL" id="XDV65378.1"/>
    </source>
</evidence>
<reference evidence="3" key="1">
    <citation type="submission" date="2024-08" db="EMBL/GenBank/DDBJ databases">
        <authorList>
            <person name="Yu S.T."/>
        </authorList>
    </citation>
    <scope>NUCLEOTIDE SEQUENCE</scope>
    <source>
        <strain evidence="3">R33</strain>
    </source>
</reference>
<feature type="transmembrane region" description="Helical" evidence="2">
    <location>
        <begin position="232"/>
        <end position="251"/>
    </location>
</feature>
<name>A0AB39Y7U3_9ACTN</name>
<keyword evidence="2" id="KW-1133">Transmembrane helix</keyword>
<evidence type="ECO:0000256" key="1">
    <source>
        <dbReference type="SAM" id="MobiDB-lite"/>
    </source>
</evidence>
<feature type="transmembrane region" description="Helical" evidence="2">
    <location>
        <begin position="109"/>
        <end position="128"/>
    </location>
</feature>